<dbReference type="Proteomes" id="UP000252086">
    <property type="component" value="Unassembled WGS sequence"/>
</dbReference>
<dbReference type="SUPFAM" id="SSF56112">
    <property type="entry name" value="Protein kinase-like (PK-like)"/>
    <property type="match status" value="1"/>
</dbReference>
<dbReference type="InterPro" id="IPR002575">
    <property type="entry name" value="Aminoglycoside_PTrfase"/>
</dbReference>
<dbReference type="PANTHER" id="PTHR40086">
    <property type="entry name" value="PHOSPHOTRANSFERASE YTMP-RELATED"/>
    <property type="match status" value="1"/>
</dbReference>
<dbReference type="Gene3D" id="3.90.1200.10">
    <property type="match status" value="1"/>
</dbReference>
<feature type="domain" description="Aminoglycoside phosphotransferase" evidence="1">
    <location>
        <begin position="24"/>
        <end position="232"/>
    </location>
</feature>
<dbReference type="CDD" id="cd05151">
    <property type="entry name" value="ChoK-like"/>
    <property type="match status" value="1"/>
</dbReference>
<keyword evidence="3" id="KW-1185">Reference proteome</keyword>
<comment type="caution">
    <text evidence="2">The sequence shown here is derived from an EMBL/GenBank/DDBJ whole genome shotgun (WGS) entry which is preliminary data.</text>
</comment>
<dbReference type="PANTHER" id="PTHR40086:SF1">
    <property type="entry name" value="CELL CYCLE REGULATOR CCRZ"/>
    <property type="match status" value="1"/>
</dbReference>
<name>A0A366D4F2_9GAMM</name>
<organism evidence="2 3">
    <name type="scientific">Marinomonas aquiplantarum</name>
    <dbReference type="NCBI Taxonomy" id="491951"/>
    <lineage>
        <taxon>Bacteria</taxon>
        <taxon>Pseudomonadati</taxon>
        <taxon>Pseudomonadota</taxon>
        <taxon>Gammaproteobacteria</taxon>
        <taxon>Oceanospirillales</taxon>
        <taxon>Oceanospirillaceae</taxon>
        <taxon>Marinomonas</taxon>
    </lineage>
</organism>
<dbReference type="EMBL" id="QNRF01000002">
    <property type="protein sequence ID" value="RBO84912.1"/>
    <property type="molecule type" value="Genomic_DNA"/>
</dbReference>
<dbReference type="GO" id="GO:0016301">
    <property type="term" value="F:kinase activity"/>
    <property type="evidence" value="ECO:0007669"/>
    <property type="project" value="UniProtKB-KW"/>
</dbReference>
<evidence type="ECO:0000259" key="1">
    <source>
        <dbReference type="Pfam" id="PF01636"/>
    </source>
</evidence>
<dbReference type="AlphaFoldDB" id="A0A366D4F2"/>
<evidence type="ECO:0000313" key="2">
    <source>
        <dbReference type="EMBL" id="RBO84912.1"/>
    </source>
</evidence>
<reference evidence="2 3" key="1">
    <citation type="submission" date="2018-06" db="EMBL/GenBank/DDBJ databases">
        <title>Genomic Encyclopedia of Type Strains, Phase III (KMG-III): the genomes of soil and plant-associated and newly described type strains.</title>
        <authorList>
            <person name="Whitman W."/>
        </authorList>
    </citation>
    <scope>NUCLEOTIDE SEQUENCE [LARGE SCALE GENOMIC DNA]</scope>
    <source>
        <strain evidence="2 3">CECT 7732</strain>
    </source>
</reference>
<keyword evidence="2" id="KW-0418">Kinase</keyword>
<accession>A0A366D4F2</accession>
<dbReference type="RefSeq" id="WP_113873539.1">
    <property type="nucleotide sequence ID" value="NZ_QNRF01000002.1"/>
</dbReference>
<keyword evidence="2" id="KW-0808">Transferase</keyword>
<dbReference type="InterPro" id="IPR052077">
    <property type="entry name" value="CcrZ_PhaseVar_Mediator"/>
</dbReference>
<dbReference type="OrthoDB" id="179763at2"/>
<sequence length="297" mass="34044">MSKLSDFLMEISVHFPEIDAYQASALEEGFTNQVFLLSQNGLPALILRLADINEEAFYINRQAELKVMSEAASFGLSPELIWQSGPVVVTRFVPQASLDWQVNHVDQDIERIAKQLKQAHQLSLIQHEYRVEQVIALYITRIKALTQDPLLQAESEYLYLLLNQLDIQPSGLPAVLCHNDLNPKNVLMDEQRIWLIDWEYTGVGDPLFDLAVVVKSHNLTRRQTLVLLDAYQLTLPQQQALDCLDNYCRAYALREMAWLLLKYLLNPTDTLSLDYYFEFKGTPSLNPFMTPTNGVQK</sequence>
<dbReference type="InterPro" id="IPR011009">
    <property type="entry name" value="Kinase-like_dom_sf"/>
</dbReference>
<proteinExistence type="predicted"/>
<dbReference type="Pfam" id="PF01636">
    <property type="entry name" value="APH"/>
    <property type="match status" value="1"/>
</dbReference>
<evidence type="ECO:0000313" key="3">
    <source>
        <dbReference type="Proteomes" id="UP000252086"/>
    </source>
</evidence>
<gene>
    <name evidence="2" type="ORF">DFP76_102313</name>
</gene>
<dbReference type="Gene3D" id="3.30.200.20">
    <property type="entry name" value="Phosphorylase Kinase, domain 1"/>
    <property type="match status" value="1"/>
</dbReference>
<protein>
    <submittedName>
        <fullName evidence="2">Thiamine kinase-like enzyme</fullName>
    </submittedName>
</protein>